<dbReference type="HAMAP" id="MF_00528">
    <property type="entry name" value="Maf"/>
    <property type="match status" value="1"/>
</dbReference>
<evidence type="ECO:0000256" key="3">
    <source>
        <dbReference type="HAMAP-Rule" id="MF_00528"/>
    </source>
</evidence>
<dbReference type="PIRSF" id="PIRSF006305">
    <property type="entry name" value="Maf"/>
    <property type="match status" value="1"/>
</dbReference>
<dbReference type="Gene3D" id="3.90.950.10">
    <property type="match status" value="1"/>
</dbReference>
<keyword evidence="2 3" id="KW-0378">Hydrolase</keyword>
<dbReference type="PANTHER" id="PTHR43213">
    <property type="entry name" value="BIFUNCTIONAL DTTP/UTP PYROPHOSPHATASE/METHYLTRANSFERASE PROTEIN-RELATED"/>
    <property type="match status" value="1"/>
</dbReference>
<feature type="site" description="Important for substrate specificity" evidence="3">
    <location>
        <position position="166"/>
    </location>
</feature>
<dbReference type="InterPro" id="IPR003697">
    <property type="entry name" value="Maf-like"/>
</dbReference>
<organism evidence="4 5">
    <name type="scientific">Mediterraneibacter faecis</name>
    <dbReference type="NCBI Taxonomy" id="592978"/>
    <lineage>
        <taxon>Bacteria</taxon>
        <taxon>Bacillati</taxon>
        <taxon>Bacillota</taxon>
        <taxon>Clostridia</taxon>
        <taxon>Lachnospirales</taxon>
        <taxon>Lachnospiraceae</taxon>
        <taxon>Mediterraneibacter</taxon>
    </lineage>
</organism>
<comment type="subcellular location">
    <subcellularLocation>
        <location evidence="3">Cytoplasm</location>
    </subcellularLocation>
</comment>
<dbReference type="Pfam" id="PF02545">
    <property type="entry name" value="Maf"/>
    <property type="match status" value="1"/>
</dbReference>
<keyword evidence="5" id="KW-1185">Reference proteome</keyword>
<sequence length="198" mass="22019">MIMNQKIILASASPRRRELLAQIGLEFEVKVSNKEEVYTSTKPQKIVEELALMKAENVASDLQAEGVELKNTIVIGADTIVVRDEEILGKPKNEDHAYEILLSLQGRAHEVYTGVAILSYNNAGEKEIINHAVETKVHVHEMNEEEIRAYIATGDPMDKAGAYGIQGSFAAYIDGIEGDYYNVVGLPVSYVYQQLKKH</sequence>
<dbReference type="EC" id="3.6.1.9" evidence="3"/>
<evidence type="ECO:0000256" key="1">
    <source>
        <dbReference type="ARBA" id="ARBA00001968"/>
    </source>
</evidence>
<evidence type="ECO:0000313" key="5">
    <source>
        <dbReference type="Proteomes" id="UP000448177"/>
    </source>
</evidence>
<protein>
    <recommendedName>
        <fullName evidence="3">dTTP/UTP pyrophosphatase</fullName>
        <shortName evidence="3">dTTPase/UTPase</shortName>
        <ecNumber evidence="3">3.6.1.9</ecNumber>
    </recommendedName>
    <alternativeName>
        <fullName evidence="3">Nucleoside triphosphate pyrophosphatase</fullName>
    </alternativeName>
    <alternativeName>
        <fullName evidence="3">Nucleotide pyrophosphatase</fullName>
        <shortName evidence="3">Nucleotide PPase</shortName>
    </alternativeName>
</protein>
<comment type="function">
    <text evidence="3">Nucleoside triphosphate pyrophosphatase that hydrolyzes dTTP and UTP. May have a dual role in cell division arrest and in preventing the incorporation of modified nucleotides into cellular nucleic acids.</text>
</comment>
<feature type="active site" description="Proton acceptor" evidence="3">
    <location>
        <position position="78"/>
    </location>
</feature>
<feature type="site" description="Important for substrate specificity" evidence="3">
    <location>
        <position position="15"/>
    </location>
</feature>
<dbReference type="PANTHER" id="PTHR43213:SF5">
    <property type="entry name" value="BIFUNCTIONAL DTTP_UTP PYROPHOSPHATASE_METHYLTRANSFERASE PROTEIN-RELATED"/>
    <property type="match status" value="1"/>
</dbReference>
<keyword evidence="3" id="KW-0963">Cytoplasm</keyword>
<evidence type="ECO:0000313" key="4">
    <source>
        <dbReference type="EMBL" id="MTR76775.1"/>
    </source>
</evidence>
<reference evidence="4 5" key="1">
    <citation type="journal article" date="2019" name="Nat. Med.">
        <title>A library of human gut bacterial isolates paired with longitudinal multiomics data enables mechanistic microbiome research.</title>
        <authorList>
            <person name="Poyet M."/>
            <person name="Groussin M."/>
            <person name="Gibbons S.M."/>
            <person name="Avila-Pacheco J."/>
            <person name="Jiang X."/>
            <person name="Kearney S.M."/>
            <person name="Perrotta A.R."/>
            <person name="Berdy B."/>
            <person name="Zhao S."/>
            <person name="Lieberman T.D."/>
            <person name="Swanson P.K."/>
            <person name="Smith M."/>
            <person name="Roesemann S."/>
            <person name="Alexander J.E."/>
            <person name="Rich S.A."/>
            <person name="Livny J."/>
            <person name="Vlamakis H."/>
            <person name="Clish C."/>
            <person name="Bullock K."/>
            <person name="Deik A."/>
            <person name="Scott J."/>
            <person name="Pierce K.A."/>
            <person name="Xavier R.J."/>
            <person name="Alm E.J."/>
        </authorList>
    </citation>
    <scope>NUCLEOTIDE SEQUENCE [LARGE SCALE GENOMIC DNA]</scope>
    <source>
        <strain evidence="4 5">BIOML-A1</strain>
    </source>
</reference>
<dbReference type="Proteomes" id="UP000448177">
    <property type="component" value="Unassembled WGS sequence"/>
</dbReference>
<gene>
    <name evidence="4" type="ORF">GMD21_08845</name>
</gene>
<evidence type="ECO:0000256" key="2">
    <source>
        <dbReference type="ARBA" id="ARBA00022801"/>
    </source>
</evidence>
<proteinExistence type="inferred from homology"/>
<comment type="catalytic activity">
    <reaction evidence="3">
        <text>dTTP + H2O = dTMP + diphosphate + H(+)</text>
        <dbReference type="Rhea" id="RHEA:28534"/>
        <dbReference type="ChEBI" id="CHEBI:15377"/>
        <dbReference type="ChEBI" id="CHEBI:15378"/>
        <dbReference type="ChEBI" id="CHEBI:33019"/>
        <dbReference type="ChEBI" id="CHEBI:37568"/>
        <dbReference type="ChEBI" id="CHEBI:63528"/>
        <dbReference type="EC" id="3.6.1.9"/>
    </reaction>
</comment>
<dbReference type="SUPFAM" id="SSF52972">
    <property type="entry name" value="ITPase-like"/>
    <property type="match status" value="1"/>
</dbReference>
<dbReference type="EMBL" id="WNAF01000004">
    <property type="protein sequence ID" value="MTR76775.1"/>
    <property type="molecule type" value="Genomic_DNA"/>
</dbReference>
<comment type="caution">
    <text evidence="4">The sequence shown here is derived from an EMBL/GenBank/DDBJ whole genome shotgun (WGS) entry which is preliminary data.</text>
</comment>
<dbReference type="CDD" id="cd00555">
    <property type="entry name" value="Maf"/>
    <property type="match status" value="1"/>
</dbReference>
<dbReference type="GO" id="GO:0005737">
    <property type="term" value="C:cytoplasm"/>
    <property type="evidence" value="ECO:0007669"/>
    <property type="project" value="UniProtKB-SubCell"/>
</dbReference>
<dbReference type="GO" id="GO:0047429">
    <property type="term" value="F:nucleoside triphosphate diphosphatase activity"/>
    <property type="evidence" value="ECO:0007669"/>
    <property type="project" value="UniProtKB-EC"/>
</dbReference>
<comment type="catalytic activity">
    <reaction evidence="3">
        <text>UTP + H2O = UMP + diphosphate + H(+)</text>
        <dbReference type="Rhea" id="RHEA:29395"/>
        <dbReference type="ChEBI" id="CHEBI:15377"/>
        <dbReference type="ChEBI" id="CHEBI:15378"/>
        <dbReference type="ChEBI" id="CHEBI:33019"/>
        <dbReference type="ChEBI" id="CHEBI:46398"/>
        <dbReference type="ChEBI" id="CHEBI:57865"/>
        <dbReference type="EC" id="3.6.1.9"/>
    </reaction>
</comment>
<feature type="site" description="Important for substrate specificity" evidence="3">
    <location>
        <position position="79"/>
    </location>
</feature>
<accession>A0A844KE69</accession>
<comment type="cofactor">
    <cofactor evidence="1 3">
        <name>a divalent metal cation</name>
        <dbReference type="ChEBI" id="CHEBI:60240"/>
    </cofactor>
</comment>
<dbReference type="InterPro" id="IPR029001">
    <property type="entry name" value="ITPase-like_fam"/>
</dbReference>
<name>A0A844KE69_9FIRM</name>
<dbReference type="NCBIfam" id="TIGR00172">
    <property type="entry name" value="maf"/>
    <property type="match status" value="1"/>
</dbReference>
<comment type="similarity">
    <text evidence="3">Belongs to the Maf family. YhdE subfamily.</text>
</comment>
<comment type="caution">
    <text evidence="3">Lacks conserved residue(s) required for the propagation of feature annotation.</text>
</comment>
<dbReference type="AlphaFoldDB" id="A0A844KE69"/>
<keyword evidence="3" id="KW-0546">Nucleotide metabolism</keyword>
<dbReference type="GO" id="GO:0009117">
    <property type="term" value="P:nucleotide metabolic process"/>
    <property type="evidence" value="ECO:0007669"/>
    <property type="project" value="UniProtKB-KW"/>
</dbReference>